<evidence type="ECO:0000313" key="4">
    <source>
        <dbReference type="Proteomes" id="UP000029046"/>
    </source>
</evidence>
<evidence type="ECO:0000259" key="2">
    <source>
        <dbReference type="SMART" id="SM00900"/>
    </source>
</evidence>
<comment type="caution">
    <text evidence="3">The sequence shown here is derived from an EMBL/GenBank/DDBJ whole genome shotgun (WGS) entry which is preliminary data.</text>
</comment>
<feature type="compositionally biased region" description="Low complexity" evidence="1">
    <location>
        <begin position="49"/>
        <end position="68"/>
    </location>
</feature>
<gene>
    <name evidence="3" type="ORF">BIGA_1587</name>
</gene>
<evidence type="ECO:0000256" key="1">
    <source>
        <dbReference type="SAM" id="MobiDB-lite"/>
    </source>
</evidence>
<dbReference type="GO" id="GO:0016020">
    <property type="term" value="C:membrane"/>
    <property type="evidence" value="ECO:0007669"/>
    <property type="project" value="InterPro"/>
</dbReference>
<reference evidence="3 4" key="1">
    <citation type="submission" date="2014-03" db="EMBL/GenBank/DDBJ databases">
        <title>Genomics of Bifidobacteria.</title>
        <authorList>
            <person name="Ventura M."/>
            <person name="Milani C."/>
            <person name="Lugli G.A."/>
        </authorList>
    </citation>
    <scope>NUCLEOTIDE SEQUENCE [LARGE SCALE GENOMIC DNA]</scope>
    <source>
        <strain evidence="3 4">LMG 11586</strain>
    </source>
</reference>
<keyword evidence="3" id="KW-0449">Lipoprotein</keyword>
<dbReference type="InterPro" id="IPR007329">
    <property type="entry name" value="FMN-bd"/>
</dbReference>
<organism evidence="3 4">
    <name type="scientific">Bifidobacterium pullorum subsp. gallinarum</name>
    <dbReference type="NCBI Taxonomy" id="78344"/>
    <lineage>
        <taxon>Bacteria</taxon>
        <taxon>Bacillati</taxon>
        <taxon>Actinomycetota</taxon>
        <taxon>Actinomycetes</taxon>
        <taxon>Bifidobacteriales</taxon>
        <taxon>Bifidobacteriaceae</taxon>
        <taxon>Bifidobacterium</taxon>
    </lineage>
</organism>
<dbReference type="GO" id="GO:0010181">
    <property type="term" value="F:FMN binding"/>
    <property type="evidence" value="ECO:0007669"/>
    <property type="project" value="InterPro"/>
</dbReference>
<dbReference type="eggNOG" id="COG3976">
    <property type="taxonomic scope" value="Bacteria"/>
</dbReference>
<dbReference type="AlphaFoldDB" id="A0A087AMB7"/>
<dbReference type="EMBL" id="JGYX01000007">
    <property type="protein sequence ID" value="KFI59917.1"/>
    <property type="molecule type" value="Genomic_DNA"/>
</dbReference>
<feature type="domain" description="FMN-binding" evidence="2">
    <location>
        <begin position="101"/>
        <end position="179"/>
    </location>
</feature>
<evidence type="ECO:0000313" key="3">
    <source>
        <dbReference type="EMBL" id="KFI59917.1"/>
    </source>
</evidence>
<keyword evidence="4" id="KW-1185">Reference proteome</keyword>
<protein>
    <submittedName>
        <fullName evidence="3">Putative lipoprotein</fullName>
    </submittedName>
</protein>
<dbReference type="Pfam" id="PF04205">
    <property type="entry name" value="FMN_bind"/>
    <property type="match status" value="1"/>
</dbReference>
<sequence>MERNAVAFSGRAIGMTVAGLAVTAALLGGCGEPKAVPMDDEFAGNSGQSADSGTTGTGTAEDAGNGEAPDGSDGGNGGARRDTGVYADGTYAIKGQYGPVGEDTIDVYLTIADGAVTDVDVVGHPFTTISRHHQEAFAEAVPGVVVGKPLEGLKVDKVAGASWTSDAFNAALDVARQEASVVQ</sequence>
<feature type="region of interest" description="Disordered" evidence="1">
    <location>
        <begin position="38"/>
        <end position="81"/>
    </location>
</feature>
<dbReference type="Proteomes" id="UP000029046">
    <property type="component" value="Unassembled WGS sequence"/>
</dbReference>
<dbReference type="SMART" id="SM00900">
    <property type="entry name" value="FMN_bind"/>
    <property type="match status" value="1"/>
</dbReference>
<name>A0A087AMB7_9BIFI</name>
<dbReference type="PROSITE" id="PS51257">
    <property type="entry name" value="PROKAR_LIPOPROTEIN"/>
    <property type="match status" value="1"/>
</dbReference>
<dbReference type="RefSeq" id="WP_033507315.1">
    <property type="nucleotide sequence ID" value="NZ_JGYX01000007.1"/>
</dbReference>
<proteinExistence type="predicted"/>
<accession>A0A087AMB7</accession>